<dbReference type="GO" id="GO:0005737">
    <property type="term" value="C:cytoplasm"/>
    <property type="evidence" value="ECO:0007669"/>
    <property type="project" value="UniProtKB-SubCell"/>
</dbReference>
<dbReference type="SUPFAM" id="SSF54211">
    <property type="entry name" value="Ribosomal protein S5 domain 2-like"/>
    <property type="match status" value="2"/>
</dbReference>
<keyword evidence="7" id="KW-0143">Chaperone</keyword>
<dbReference type="InterPro" id="IPR001404">
    <property type="entry name" value="Hsp90_fam"/>
</dbReference>
<dbReference type="InterPro" id="IPR020575">
    <property type="entry name" value="Hsp90_N"/>
</dbReference>
<dbReference type="FunFam" id="3.30.565.10:FF:000204">
    <property type="entry name" value="Heat shock protein HSP 90-beta"/>
    <property type="match status" value="2"/>
</dbReference>
<dbReference type="SUPFAM" id="SSF110942">
    <property type="entry name" value="HSP90 C-terminal domain"/>
    <property type="match status" value="1"/>
</dbReference>
<keyword evidence="4" id="KW-0547">Nucleotide-binding</keyword>
<protein>
    <recommendedName>
        <fullName evidence="9">Histidine kinase/HSP90-like ATPase domain-containing protein</fullName>
    </recommendedName>
</protein>
<dbReference type="PANTHER" id="PTHR11528">
    <property type="entry name" value="HEAT SHOCK PROTEIN 90 FAMILY MEMBER"/>
    <property type="match status" value="1"/>
</dbReference>
<dbReference type="PRINTS" id="PR00775">
    <property type="entry name" value="HEATSHOCK90"/>
</dbReference>
<dbReference type="GO" id="GO:0016887">
    <property type="term" value="F:ATP hydrolysis activity"/>
    <property type="evidence" value="ECO:0007669"/>
    <property type="project" value="InterPro"/>
</dbReference>
<feature type="domain" description="Histidine kinase/HSP90-like ATPase" evidence="9">
    <location>
        <begin position="134"/>
        <end position="288"/>
    </location>
</feature>
<dbReference type="InterPro" id="IPR037196">
    <property type="entry name" value="HSP90_C"/>
</dbReference>
<evidence type="ECO:0000313" key="11">
    <source>
        <dbReference type="Proteomes" id="UP000518266"/>
    </source>
</evidence>
<dbReference type="OrthoDB" id="5426351at2759"/>
<dbReference type="Gene3D" id="3.30.565.10">
    <property type="entry name" value="Histidine kinase-like ATPase, C-terminal domain"/>
    <property type="match status" value="2"/>
</dbReference>
<feature type="compositionally biased region" description="Acidic residues" evidence="8">
    <location>
        <begin position="862"/>
        <end position="893"/>
    </location>
</feature>
<evidence type="ECO:0000256" key="5">
    <source>
        <dbReference type="ARBA" id="ARBA00022840"/>
    </source>
</evidence>
<evidence type="ECO:0000313" key="10">
    <source>
        <dbReference type="EMBL" id="KAF3849687.1"/>
    </source>
</evidence>
<dbReference type="CDD" id="cd16927">
    <property type="entry name" value="HATPase_Hsp90-like"/>
    <property type="match status" value="2"/>
</dbReference>
<name>A0A7J5YMN4_DISMA</name>
<evidence type="ECO:0000259" key="9">
    <source>
        <dbReference type="SMART" id="SM00387"/>
    </source>
</evidence>
<keyword evidence="5" id="KW-0067">ATP-binding</keyword>
<dbReference type="Pfam" id="PF00183">
    <property type="entry name" value="HSP90"/>
    <property type="match status" value="4"/>
</dbReference>
<evidence type="ECO:0000256" key="6">
    <source>
        <dbReference type="ARBA" id="ARBA00023016"/>
    </source>
</evidence>
<evidence type="ECO:0000256" key="7">
    <source>
        <dbReference type="ARBA" id="ARBA00023186"/>
    </source>
</evidence>
<dbReference type="Proteomes" id="UP000518266">
    <property type="component" value="Unassembled WGS sequence"/>
</dbReference>
<dbReference type="InterPro" id="IPR003594">
    <property type="entry name" value="HATPase_dom"/>
</dbReference>
<dbReference type="FunFam" id="1.20.120.790:FF:000001">
    <property type="entry name" value="Heat shock protein 90 alpha"/>
    <property type="match status" value="1"/>
</dbReference>
<proteinExistence type="inferred from homology"/>
<gene>
    <name evidence="10" type="ORF">F7725_019406</name>
</gene>
<dbReference type="SUPFAM" id="SSF55874">
    <property type="entry name" value="ATPase domain of HSP90 chaperone/DNA topoisomerase II/histidine kinase"/>
    <property type="match status" value="2"/>
</dbReference>
<comment type="caution">
    <text evidence="10">The sequence shown here is derived from an EMBL/GenBank/DDBJ whole genome shotgun (WGS) entry which is preliminary data.</text>
</comment>
<dbReference type="InterPro" id="IPR019805">
    <property type="entry name" value="Heat_shock_protein_90_CS"/>
</dbReference>
<evidence type="ECO:0000256" key="1">
    <source>
        <dbReference type="ARBA" id="ARBA00004496"/>
    </source>
</evidence>
<keyword evidence="6" id="KW-0346">Stress response</keyword>
<dbReference type="GO" id="GO:0140662">
    <property type="term" value="F:ATP-dependent protein folding chaperone"/>
    <property type="evidence" value="ECO:0007669"/>
    <property type="project" value="InterPro"/>
</dbReference>
<evidence type="ECO:0000256" key="4">
    <source>
        <dbReference type="ARBA" id="ARBA00022741"/>
    </source>
</evidence>
<dbReference type="GO" id="GO:0051082">
    <property type="term" value="F:unfolded protein binding"/>
    <property type="evidence" value="ECO:0007669"/>
    <property type="project" value="InterPro"/>
</dbReference>
<keyword evidence="11" id="KW-1185">Reference proteome</keyword>
<dbReference type="Gene3D" id="1.20.120.790">
    <property type="entry name" value="Heat shock protein 90, C-terminal domain"/>
    <property type="match status" value="1"/>
</dbReference>
<dbReference type="InterPro" id="IPR036890">
    <property type="entry name" value="HATPase_C_sf"/>
</dbReference>
<keyword evidence="3" id="KW-0963">Cytoplasm</keyword>
<sequence>MSPVGYRTHLLIEEFAGFLLYGVDELHLAGREAHQQGDALRCGCDGVEVVTYIKVEFPAHIETDPVAVAGLVVYIDEGDLDGIGALRVERHPVRAAVFGMPAAGNVVEEDVETFAFQAEIAQLMSLIINTFYSNKEIFLRELISNSSDALDKIRYESLTDPTKLESCKDLKIEVRPDVLARTLTLIDTGIGMTKADLINNLGTIAKSGTKAFMEALQAGADISMIGQFGVGFYSAYLVAERVTVITKHNDDEQYIWESAAGGSFTVKVDSGESIGRGTRVILYLKEDMTEYCEDKRVKEVVKKHSQFIGYPITLFHFSVEGQLEFRALLFIPRRASFDLFENKKKKNNIKLYLGIHEDSANRKKLSDMLRYFTSASGEEMVSLKDYVSRMKDNQKHIYYITGETKDQVANSAFVERLRKAGLEVIYMIEPIDEYCVQQLKEYDGKNLVSVTKEGLELPEDEAEVKKQEELKNKFENICKIMKDILDKKIEKVTVSNRLVSSPCCIVTSTYGWTANMERIMKSQALRDNSTMGYMTAKKHLEINPLHPIVETLREKAEADKNDKAVKDLVILLYETSLLSSGFTLEDPQTHANRIYRMIKLGLGIDDDDSAVEDVIQPADEDMPVLEGDDDTSRMEEMSESHDQPMEEEVETFAFQAEIAQLMSLIINTFYSNKEIFLRELISNSSDALDKIRYESLTDPTKLDSGKDLKIEVIPNKEARTLTLIDTGIGMTKADLINNLGTIAKSGTKAFMEALQAGADISMIGQFGVGFYSSYLVAERVTVITKHNDDEQYIWESSAGGSFTIKVDNSEPIGRGTRVILHLKEDQIEYIDEKRVKEIVKKHSQFIGYPITLFVEKEREKEVSDDEEEEEKEKDKDEEEDKDEDKPEIEDVGSDEEHDHDKGSAGIPRSALCSSPRSLRPLENKKKKNNIKLYLGIHEDSQNKKRLSELLRYYTSASGDELVSLKDYVTHEGKPENTSTTLLTKDQVANSAFVERLRKAGLEVIYMIEPIDEYCVQQLKEFDGKNLVSVTKEGLELPEDDEEKKSRRRRMLSMRVCAR</sequence>
<reference evidence="10 11" key="1">
    <citation type="submission" date="2020-03" db="EMBL/GenBank/DDBJ databases">
        <title>Dissostichus mawsoni Genome sequencing and assembly.</title>
        <authorList>
            <person name="Park H."/>
        </authorList>
    </citation>
    <scope>NUCLEOTIDE SEQUENCE [LARGE SCALE GENOMIC DNA]</scope>
    <source>
        <strain evidence="10">DM0001</strain>
        <tissue evidence="10">Muscle</tissue>
    </source>
</reference>
<evidence type="ECO:0000256" key="8">
    <source>
        <dbReference type="SAM" id="MobiDB-lite"/>
    </source>
</evidence>
<dbReference type="AlphaFoldDB" id="A0A7J5YMN4"/>
<dbReference type="FunFam" id="3.40.50.11260:FF:000001">
    <property type="entry name" value="Heat shock protein 90 alpha"/>
    <property type="match status" value="2"/>
</dbReference>
<evidence type="ECO:0000256" key="3">
    <source>
        <dbReference type="ARBA" id="ARBA00022490"/>
    </source>
</evidence>
<dbReference type="PROSITE" id="PS00298">
    <property type="entry name" value="HSP90"/>
    <property type="match status" value="2"/>
</dbReference>
<feature type="region of interest" description="Disordered" evidence="8">
    <location>
        <begin position="857"/>
        <end position="920"/>
    </location>
</feature>
<dbReference type="Gene3D" id="3.40.50.11260">
    <property type="match status" value="2"/>
</dbReference>
<organism evidence="10 11">
    <name type="scientific">Dissostichus mawsoni</name>
    <name type="common">Antarctic cod</name>
    <dbReference type="NCBI Taxonomy" id="36200"/>
    <lineage>
        <taxon>Eukaryota</taxon>
        <taxon>Metazoa</taxon>
        <taxon>Chordata</taxon>
        <taxon>Craniata</taxon>
        <taxon>Vertebrata</taxon>
        <taxon>Euteleostomi</taxon>
        <taxon>Actinopterygii</taxon>
        <taxon>Neopterygii</taxon>
        <taxon>Teleostei</taxon>
        <taxon>Neoteleostei</taxon>
        <taxon>Acanthomorphata</taxon>
        <taxon>Eupercaria</taxon>
        <taxon>Perciformes</taxon>
        <taxon>Notothenioidei</taxon>
        <taxon>Nototheniidae</taxon>
        <taxon>Dissostichus</taxon>
    </lineage>
</organism>
<feature type="domain" description="Histidine kinase/HSP90-like ATPase" evidence="9">
    <location>
        <begin position="672"/>
        <end position="826"/>
    </location>
</feature>
<comment type="similarity">
    <text evidence="2">Belongs to the heat shock protein 90 family.</text>
</comment>
<comment type="subcellular location">
    <subcellularLocation>
        <location evidence="1">Cytoplasm</location>
    </subcellularLocation>
</comment>
<dbReference type="SMART" id="SM00387">
    <property type="entry name" value="HATPase_c"/>
    <property type="match status" value="2"/>
</dbReference>
<dbReference type="Pfam" id="PF13589">
    <property type="entry name" value="HATPase_c_3"/>
    <property type="match status" value="2"/>
</dbReference>
<dbReference type="EMBL" id="JAAKFY010000011">
    <property type="protein sequence ID" value="KAF3849687.1"/>
    <property type="molecule type" value="Genomic_DNA"/>
</dbReference>
<evidence type="ECO:0000256" key="2">
    <source>
        <dbReference type="ARBA" id="ARBA00008239"/>
    </source>
</evidence>
<dbReference type="GO" id="GO:0005524">
    <property type="term" value="F:ATP binding"/>
    <property type="evidence" value="ECO:0007669"/>
    <property type="project" value="UniProtKB-KW"/>
</dbReference>
<dbReference type="InterPro" id="IPR020568">
    <property type="entry name" value="Ribosomal_Su5_D2-typ_SF"/>
</dbReference>
<accession>A0A7J5YMN4</accession>